<protein>
    <submittedName>
        <fullName evidence="1">Uncharacterized protein</fullName>
    </submittedName>
</protein>
<dbReference type="EMBL" id="LAZR01016137">
    <property type="protein sequence ID" value="KKM05802.1"/>
    <property type="molecule type" value="Genomic_DNA"/>
</dbReference>
<reference evidence="1" key="1">
    <citation type="journal article" date="2015" name="Nature">
        <title>Complex archaea that bridge the gap between prokaryotes and eukaryotes.</title>
        <authorList>
            <person name="Spang A."/>
            <person name="Saw J.H."/>
            <person name="Jorgensen S.L."/>
            <person name="Zaremba-Niedzwiedzka K."/>
            <person name="Martijn J."/>
            <person name="Lind A.E."/>
            <person name="van Eijk R."/>
            <person name="Schleper C."/>
            <person name="Guy L."/>
            <person name="Ettema T.J."/>
        </authorList>
    </citation>
    <scope>NUCLEOTIDE SEQUENCE</scope>
</reference>
<accession>A0A0F9HRE9</accession>
<organism evidence="1">
    <name type="scientific">marine sediment metagenome</name>
    <dbReference type="NCBI Taxonomy" id="412755"/>
    <lineage>
        <taxon>unclassified sequences</taxon>
        <taxon>metagenomes</taxon>
        <taxon>ecological metagenomes</taxon>
    </lineage>
</organism>
<dbReference type="AlphaFoldDB" id="A0A0F9HRE9"/>
<proteinExistence type="predicted"/>
<comment type="caution">
    <text evidence="1">The sequence shown here is derived from an EMBL/GenBank/DDBJ whole genome shotgun (WGS) entry which is preliminary data.</text>
</comment>
<evidence type="ECO:0000313" key="1">
    <source>
        <dbReference type="EMBL" id="KKM05802.1"/>
    </source>
</evidence>
<name>A0A0F9HRE9_9ZZZZ</name>
<gene>
    <name evidence="1" type="ORF">LCGC14_1750440</name>
</gene>
<sequence>MTVRDFTITLKDKKDKAKWIIPHYHKHTLEMILDKLGINTDCKLGEIEDDGETISSLCGAHKSLHDKKVEDATKHIGKVYIKWEEDIRHLDLFVLEKELLEAIKKDLGEG</sequence>